<accession>A0ABV0XKG3</accession>
<proteinExistence type="predicted"/>
<keyword evidence="1" id="KW-1133">Transmembrane helix</keyword>
<protein>
    <submittedName>
        <fullName evidence="2">Uncharacterized protein</fullName>
    </submittedName>
</protein>
<comment type="caution">
    <text evidence="2">The sequence shown here is derived from an EMBL/GenBank/DDBJ whole genome shotgun (WGS) entry which is preliminary data.</text>
</comment>
<evidence type="ECO:0000313" key="2">
    <source>
        <dbReference type="EMBL" id="MEQ2281883.1"/>
    </source>
</evidence>
<name>A0ABV0XKG3_9TELE</name>
<feature type="transmembrane region" description="Helical" evidence="1">
    <location>
        <begin position="16"/>
        <end position="36"/>
    </location>
</feature>
<keyword evidence="3" id="KW-1185">Reference proteome</keyword>
<organism evidence="2 3">
    <name type="scientific">Ameca splendens</name>
    <dbReference type="NCBI Taxonomy" id="208324"/>
    <lineage>
        <taxon>Eukaryota</taxon>
        <taxon>Metazoa</taxon>
        <taxon>Chordata</taxon>
        <taxon>Craniata</taxon>
        <taxon>Vertebrata</taxon>
        <taxon>Euteleostomi</taxon>
        <taxon>Actinopterygii</taxon>
        <taxon>Neopterygii</taxon>
        <taxon>Teleostei</taxon>
        <taxon>Neoteleostei</taxon>
        <taxon>Acanthomorphata</taxon>
        <taxon>Ovalentaria</taxon>
        <taxon>Atherinomorphae</taxon>
        <taxon>Cyprinodontiformes</taxon>
        <taxon>Goodeidae</taxon>
        <taxon>Ameca</taxon>
    </lineage>
</organism>
<evidence type="ECO:0000313" key="3">
    <source>
        <dbReference type="Proteomes" id="UP001469553"/>
    </source>
</evidence>
<keyword evidence="1" id="KW-0812">Transmembrane</keyword>
<reference evidence="2 3" key="1">
    <citation type="submission" date="2021-06" db="EMBL/GenBank/DDBJ databases">
        <authorList>
            <person name="Palmer J.M."/>
        </authorList>
    </citation>
    <scope>NUCLEOTIDE SEQUENCE [LARGE SCALE GENOMIC DNA]</scope>
    <source>
        <strain evidence="2 3">AS_MEX2019</strain>
        <tissue evidence="2">Muscle</tissue>
    </source>
</reference>
<evidence type="ECO:0000256" key="1">
    <source>
        <dbReference type="SAM" id="Phobius"/>
    </source>
</evidence>
<gene>
    <name evidence="2" type="ORF">AMECASPLE_034866</name>
</gene>
<sequence length="123" mass="13660">MFHNEFSLCFYSLTDVLLALLGLFCISSGLSLLDFLDEASFNFKLSSTIWGLLGTLKSRTSAWAAEQHPVLEISLLWEHPPWFTSQSGGEAVTRGALELQVLTEVREAPPICGWLETALKTKL</sequence>
<dbReference type="Proteomes" id="UP001469553">
    <property type="component" value="Unassembled WGS sequence"/>
</dbReference>
<dbReference type="EMBL" id="JAHRIP010005037">
    <property type="protein sequence ID" value="MEQ2281883.1"/>
    <property type="molecule type" value="Genomic_DNA"/>
</dbReference>
<keyword evidence="1" id="KW-0472">Membrane</keyword>